<evidence type="ECO:0000313" key="9">
    <source>
        <dbReference type="Proteomes" id="UP000283523"/>
    </source>
</evidence>
<evidence type="ECO:0000256" key="4">
    <source>
        <dbReference type="ARBA" id="ARBA00022618"/>
    </source>
</evidence>
<feature type="compositionally biased region" description="Polar residues" evidence="7">
    <location>
        <begin position="279"/>
        <end position="291"/>
    </location>
</feature>
<evidence type="ECO:0000313" key="8">
    <source>
        <dbReference type="EMBL" id="RIV18915.1"/>
    </source>
</evidence>
<evidence type="ECO:0000256" key="6">
    <source>
        <dbReference type="ARBA" id="ARBA00023306"/>
    </source>
</evidence>
<dbReference type="PANTHER" id="PTHR35794">
    <property type="entry name" value="CELL DIVISION PROTEIN DIVIVA"/>
    <property type="match status" value="1"/>
</dbReference>
<dbReference type="EMBL" id="QXED01000009">
    <property type="protein sequence ID" value="RIV18915.1"/>
    <property type="molecule type" value="Genomic_DNA"/>
</dbReference>
<dbReference type="PANTHER" id="PTHR35794:SF2">
    <property type="entry name" value="CELL DIVISION PROTEIN DIVIVA"/>
    <property type="match status" value="1"/>
</dbReference>
<evidence type="ECO:0000256" key="7">
    <source>
        <dbReference type="SAM" id="MobiDB-lite"/>
    </source>
</evidence>
<comment type="caution">
    <text evidence="8">The sequence shown here is derived from an EMBL/GenBank/DDBJ whole genome shotgun (WGS) entry which is preliminary data.</text>
</comment>
<dbReference type="GO" id="GO:0051301">
    <property type="term" value="P:cell division"/>
    <property type="evidence" value="ECO:0007669"/>
    <property type="project" value="UniProtKB-KW"/>
</dbReference>
<feature type="compositionally biased region" description="Polar residues" evidence="7">
    <location>
        <begin position="250"/>
        <end position="272"/>
    </location>
</feature>
<comment type="similarity">
    <text evidence="2">Belongs to the DivIVA family.</text>
</comment>
<reference evidence="8 9" key="1">
    <citation type="submission" date="2018-08" db="EMBL/GenBank/DDBJ databases">
        <title>Fibrisoma montanum sp. nov., isolated from Danxia mountain soil.</title>
        <authorList>
            <person name="Huang Y."/>
        </authorList>
    </citation>
    <scope>NUCLEOTIDE SEQUENCE [LARGE SCALE GENOMIC DNA]</scope>
    <source>
        <strain evidence="8 9">HYT19</strain>
    </source>
</reference>
<keyword evidence="5" id="KW-0175">Coiled coil</keyword>
<dbReference type="Gene3D" id="1.20.5.620">
    <property type="entry name" value="F1F0 ATP synthase subunit B, membrane domain"/>
    <property type="match status" value="1"/>
</dbReference>
<keyword evidence="4" id="KW-0132">Cell division</keyword>
<feature type="region of interest" description="Disordered" evidence="7">
    <location>
        <begin position="192"/>
        <end position="316"/>
    </location>
</feature>
<dbReference type="Proteomes" id="UP000283523">
    <property type="component" value="Unassembled WGS sequence"/>
</dbReference>
<sequence>MKITPIEIRQHTFEKGLRGYKPEDVDAFLVSLSQEWERVIGDHKMMKMQLEIAEKELNKLKEVEMTLFRTLKTAEDTSAQITDQANKAAEQYLAEARQKADDILAEARKRSALMVQDAENQARYLKDNILNDLKALEHDFQALEKYKENLSVQIRTLAGNAIDSVDRFEKKFAKQNLKGKIDEVTTQIKEEIDQQEADNQPAGDAPTAEAPESMPEVTELPPLTDRTEFVPEAIPSDEPLMEKVDEAVETSETMESAHESSASLEPEPTQTEAAVPVEATSNGVYETQSATADEEKPEPVAQESSVKKGGSFFDQI</sequence>
<dbReference type="InterPro" id="IPR019933">
    <property type="entry name" value="DivIVA_domain"/>
</dbReference>
<dbReference type="InterPro" id="IPR007793">
    <property type="entry name" value="DivIVA_fam"/>
</dbReference>
<keyword evidence="3" id="KW-0963">Cytoplasm</keyword>
<evidence type="ECO:0000256" key="1">
    <source>
        <dbReference type="ARBA" id="ARBA00004496"/>
    </source>
</evidence>
<accession>A0A418LZZ2</accession>
<dbReference type="InterPro" id="IPR028987">
    <property type="entry name" value="ATP_synth_B-like_membr_sf"/>
</dbReference>
<keyword evidence="9" id="KW-1185">Reference proteome</keyword>
<dbReference type="NCBIfam" id="TIGR03544">
    <property type="entry name" value="DivI1A_domain"/>
    <property type="match status" value="1"/>
</dbReference>
<proteinExistence type="inferred from homology"/>
<dbReference type="Pfam" id="PF05103">
    <property type="entry name" value="DivIVA"/>
    <property type="match status" value="1"/>
</dbReference>
<evidence type="ECO:0000256" key="2">
    <source>
        <dbReference type="ARBA" id="ARBA00009008"/>
    </source>
</evidence>
<comment type="subcellular location">
    <subcellularLocation>
        <location evidence="1">Cytoplasm</location>
    </subcellularLocation>
</comment>
<dbReference type="OrthoDB" id="9815492at2"/>
<keyword evidence="6" id="KW-0131">Cell cycle</keyword>
<evidence type="ECO:0000256" key="3">
    <source>
        <dbReference type="ARBA" id="ARBA00022490"/>
    </source>
</evidence>
<dbReference type="AlphaFoldDB" id="A0A418LZZ2"/>
<evidence type="ECO:0000256" key="5">
    <source>
        <dbReference type="ARBA" id="ARBA00023054"/>
    </source>
</evidence>
<dbReference type="RefSeq" id="WP_119670628.1">
    <property type="nucleotide sequence ID" value="NZ_QXED01000009.1"/>
</dbReference>
<gene>
    <name evidence="8" type="ORF">DYU11_25780</name>
</gene>
<dbReference type="GO" id="GO:0005737">
    <property type="term" value="C:cytoplasm"/>
    <property type="evidence" value="ECO:0007669"/>
    <property type="project" value="UniProtKB-SubCell"/>
</dbReference>
<organism evidence="8 9">
    <name type="scientific">Fibrisoma montanum</name>
    <dbReference type="NCBI Taxonomy" id="2305895"/>
    <lineage>
        <taxon>Bacteria</taxon>
        <taxon>Pseudomonadati</taxon>
        <taxon>Bacteroidota</taxon>
        <taxon>Cytophagia</taxon>
        <taxon>Cytophagales</taxon>
        <taxon>Spirosomataceae</taxon>
        <taxon>Fibrisoma</taxon>
    </lineage>
</organism>
<dbReference type="Gene3D" id="6.10.250.660">
    <property type="match status" value="1"/>
</dbReference>
<name>A0A418LZZ2_9BACT</name>
<protein>
    <submittedName>
        <fullName evidence="8">DivIVA domain-containing protein</fullName>
    </submittedName>
</protein>
<dbReference type="SUPFAM" id="SSF81573">
    <property type="entry name" value="F1F0 ATP synthase subunit B, membrane domain"/>
    <property type="match status" value="1"/>
</dbReference>